<keyword evidence="7 10" id="KW-0472">Membrane</keyword>
<keyword evidence="5 10" id="KW-0375">Hydrogen ion transport</keyword>
<evidence type="ECO:0000256" key="9">
    <source>
        <dbReference type="ARBA" id="ARBA00023310"/>
    </source>
</evidence>
<sequence length="323" mass="35441">MPSLKSIRKRISSVKSTQKITRAMKMVAGAKLNKAQQRITELRPYAVKVQEVLWEITRDAVAAPSAEAPAAEESGAEGYAAALTGGERPAHPLLVTRPERRVLLLVLTSDRGLCGAFNTNINKRAEREWKSRTEAGQEVQIAVIGRKGRDYLNRRNAPILEYLPGVWDKLSLETAQAVGAKILAPFNKNEVDAIYIVYNEFKSAITQTVVVERLLPAGAPAQAQGDEGDRVSQSGRAAEFVYEPDRGALLERLVPMYVDISMLRALYESMASELGAKLTAMDAANKNAKEMIDSLTLEYNKARQAAITKELMEIIGGSEALKE</sequence>
<dbReference type="PANTHER" id="PTHR11693">
    <property type="entry name" value="ATP SYNTHASE GAMMA CHAIN"/>
    <property type="match status" value="1"/>
</dbReference>
<comment type="function">
    <text evidence="1 10">Produces ATP from ADP in the presence of a proton gradient across the membrane. The gamma chain is believed to be important in regulating ATPase activity and the flow of protons through the CF(0) complex.</text>
</comment>
<accession>A0A150RRF8</accession>
<keyword evidence="6 10" id="KW-0406">Ion transport</keyword>
<dbReference type="CDD" id="cd12151">
    <property type="entry name" value="F1-ATPase_gamma"/>
    <property type="match status" value="1"/>
</dbReference>
<dbReference type="NCBIfam" id="TIGR01146">
    <property type="entry name" value="ATPsyn_F1gamma"/>
    <property type="match status" value="1"/>
</dbReference>
<evidence type="ECO:0000256" key="5">
    <source>
        <dbReference type="ARBA" id="ARBA00022781"/>
    </source>
</evidence>
<evidence type="ECO:0000256" key="10">
    <source>
        <dbReference type="HAMAP-Rule" id="MF_00815"/>
    </source>
</evidence>
<evidence type="ECO:0000256" key="3">
    <source>
        <dbReference type="ARBA" id="ARBA00007681"/>
    </source>
</evidence>
<dbReference type="Proteomes" id="UP000075635">
    <property type="component" value="Unassembled WGS sequence"/>
</dbReference>
<dbReference type="GO" id="GO:0046933">
    <property type="term" value="F:proton-transporting ATP synthase activity, rotational mechanism"/>
    <property type="evidence" value="ECO:0007669"/>
    <property type="project" value="UniProtKB-UniRule"/>
</dbReference>
<dbReference type="HAMAP" id="MF_00815">
    <property type="entry name" value="ATP_synth_gamma_bact"/>
    <property type="match status" value="1"/>
</dbReference>
<evidence type="ECO:0000256" key="1">
    <source>
        <dbReference type="ARBA" id="ARBA00003456"/>
    </source>
</evidence>
<dbReference type="PRINTS" id="PR00126">
    <property type="entry name" value="ATPASEGAMMA"/>
</dbReference>
<dbReference type="InterPro" id="IPR000131">
    <property type="entry name" value="ATP_synth_F1_gsu"/>
</dbReference>
<comment type="similarity">
    <text evidence="3 10">Belongs to the ATPase gamma chain family.</text>
</comment>
<dbReference type="GO" id="GO:0045259">
    <property type="term" value="C:proton-transporting ATP synthase complex"/>
    <property type="evidence" value="ECO:0007669"/>
    <property type="project" value="UniProtKB-KW"/>
</dbReference>
<keyword evidence="9 10" id="KW-0066">ATP synthesis</keyword>
<evidence type="ECO:0000256" key="4">
    <source>
        <dbReference type="ARBA" id="ARBA00022448"/>
    </source>
</evidence>
<reference evidence="11 12" key="1">
    <citation type="submission" date="2014-02" db="EMBL/GenBank/DDBJ databases">
        <title>The small core and large imbalanced accessory genome model reveals a collaborative survival strategy of Sorangium cellulosum strains in nature.</title>
        <authorList>
            <person name="Han K."/>
            <person name="Peng R."/>
            <person name="Blom J."/>
            <person name="Li Y.-Z."/>
        </authorList>
    </citation>
    <scope>NUCLEOTIDE SEQUENCE [LARGE SCALE GENOMIC DNA]</scope>
    <source>
        <strain evidence="11 12">So0011-07</strain>
    </source>
</reference>
<proteinExistence type="inferred from homology"/>
<organism evidence="11 12">
    <name type="scientific">Sorangium cellulosum</name>
    <name type="common">Polyangium cellulosum</name>
    <dbReference type="NCBI Taxonomy" id="56"/>
    <lineage>
        <taxon>Bacteria</taxon>
        <taxon>Pseudomonadati</taxon>
        <taxon>Myxococcota</taxon>
        <taxon>Polyangia</taxon>
        <taxon>Polyangiales</taxon>
        <taxon>Polyangiaceae</taxon>
        <taxon>Sorangium</taxon>
    </lineage>
</organism>
<evidence type="ECO:0000256" key="2">
    <source>
        <dbReference type="ARBA" id="ARBA00004170"/>
    </source>
</evidence>
<dbReference type="PANTHER" id="PTHR11693:SF22">
    <property type="entry name" value="ATP SYNTHASE SUBUNIT GAMMA, MITOCHONDRIAL"/>
    <property type="match status" value="1"/>
</dbReference>
<dbReference type="GO" id="GO:0005886">
    <property type="term" value="C:plasma membrane"/>
    <property type="evidence" value="ECO:0007669"/>
    <property type="project" value="UniProtKB-SubCell"/>
</dbReference>
<evidence type="ECO:0000256" key="8">
    <source>
        <dbReference type="ARBA" id="ARBA00023196"/>
    </source>
</evidence>
<dbReference type="InterPro" id="IPR035968">
    <property type="entry name" value="ATP_synth_F1_ATPase_gsu"/>
</dbReference>
<dbReference type="EMBL" id="JEMB01002207">
    <property type="protein sequence ID" value="KYF82743.1"/>
    <property type="molecule type" value="Genomic_DNA"/>
</dbReference>
<evidence type="ECO:0000256" key="6">
    <source>
        <dbReference type="ARBA" id="ARBA00023065"/>
    </source>
</evidence>
<protein>
    <recommendedName>
        <fullName evidence="10">ATP synthase gamma chain</fullName>
    </recommendedName>
    <alternativeName>
        <fullName evidence="10">ATP synthase F1 sector gamma subunit</fullName>
    </alternativeName>
    <alternativeName>
        <fullName evidence="10">F-ATPase gamma subunit</fullName>
    </alternativeName>
</protein>
<keyword evidence="8 10" id="KW-0139">CF(1)</keyword>
<keyword evidence="4 10" id="KW-0813">Transport</keyword>
<evidence type="ECO:0000256" key="7">
    <source>
        <dbReference type="ARBA" id="ARBA00023136"/>
    </source>
</evidence>
<comment type="subcellular location">
    <subcellularLocation>
        <location evidence="10">Cell membrane</location>
        <topology evidence="10">Peripheral membrane protein</topology>
    </subcellularLocation>
    <subcellularLocation>
        <location evidence="2">Membrane</location>
        <topology evidence="2">Peripheral membrane protein</topology>
    </subcellularLocation>
</comment>
<dbReference type="AlphaFoldDB" id="A0A150RRF8"/>
<evidence type="ECO:0000313" key="11">
    <source>
        <dbReference type="EMBL" id="KYF82743.1"/>
    </source>
</evidence>
<dbReference type="GO" id="GO:0005524">
    <property type="term" value="F:ATP binding"/>
    <property type="evidence" value="ECO:0007669"/>
    <property type="project" value="UniProtKB-UniRule"/>
</dbReference>
<dbReference type="SUPFAM" id="SSF52943">
    <property type="entry name" value="ATP synthase (F1-ATPase), gamma subunit"/>
    <property type="match status" value="1"/>
</dbReference>
<dbReference type="GO" id="GO:0042777">
    <property type="term" value="P:proton motive force-driven plasma membrane ATP synthesis"/>
    <property type="evidence" value="ECO:0007669"/>
    <property type="project" value="UniProtKB-UniRule"/>
</dbReference>
<evidence type="ECO:0000313" key="12">
    <source>
        <dbReference type="Proteomes" id="UP000075635"/>
    </source>
</evidence>
<dbReference type="Gene3D" id="1.10.287.80">
    <property type="entry name" value="ATP synthase, gamma subunit, helix hairpin domain"/>
    <property type="match status" value="2"/>
</dbReference>
<keyword evidence="10" id="KW-1003">Cell membrane</keyword>
<dbReference type="Gene3D" id="3.40.1380.10">
    <property type="match status" value="1"/>
</dbReference>
<comment type="caution">
    <text evidence="11">The sequence shown here is derived from an EMBL/GenBank/DDBJ whole genome shotgun (WGS) entry which is preliminary data.</text>
</comment>
<comment type="subunit">
    <text evidence="10">F-type ATPases have 2 components, CF(1) - the catalytic core - and CF(0) - the membrane proton channel. CF(1) has five subunits: alpha(3), beta(3), gamma(1), delta(1), epsilon(1). CF(0) has three main subunits: a, b and c.</text>
</comment>
<dbReference type="Pfam" id="PF00231">
    <property type="entry name" value="ATP-synt"/>
    <property type="match status" value="1"/>
</dbReference>
<name>A0A150RRF8_SORCE</name>
<gene>
    <name evidence="10" type="primary">atpG</name>
    <name evidence="11" type="ORF">BE17_40730</name>
</gene>